<evidence type="ECO:0000256" key="1">
    <source>
        <dbReference type="ARBA" id="ARBA00022729"/>
    </source>
</evidence>
<keyword evidence="1" id="KW-0732">Signal</keyword>
<dbReference type="InterPro" id="IPR050966">
    <property type="entry name" value="Glutamyl_endopeptidase"/>
</dbReference>
<dbReference type="InterPro" id="IPR043504">
    <property type="entry name" value="Peptidase_S1_PA_chymotrypsin"/>
</dbReference>
<name>A0ABS6YRE9_9ACTN</name>
<dbReference type="InterPro" id="IPR018114">
    <property type="entry name" value="TRYPSIN_HIS"/>
</dbReference>
<evidence type="ECO:0000259" key="3">
    <source>
        <dbReference type="Pfam" id="PF00089"/>
    </source>
</evidence>
<dbReference type="PANTHER" id="PTHR15462:SF19">
    <property type="entry name" value="PEPTIDASE S1 DOMAIN-CONTAINING PROTEIN"/>
    <property type="match status" value="1"/>
</dbReference>
<sequence length="355" mass="37226">MPPRRPFVSQNVDSANRAAGFSPLGLRTGDHRPPTVRAEEYPAMPETTSTHLAWRVRGRGTGLAVAAAALALALAAPVQATAVTAEAPTAPAASADPVSVLKFTAQERKDALAYWTPARMKAVGKSVDLGPTGPKAKPWRGTTLKTVGRLFFVNASGADTWCTATAVKSANRSAVMTAAHCVRRGSSPVNTNFSMVFAPAYSKGRTPYGTFAVRSAATPRSWETDSTNDMSTLTVDADKRGKKLTDVVGGQPLAFNRPVGGTVSSFGYPATRPQLGEELLRCVGTAKKEHGTQVIPCDMNGGSSGGPWLADFNATTGKGVLVSVNSSLDSLTPTKMYGEVLGATAKKVYERAQRG</sequence>
<dbReference type="Gene3D" id="2.40.10.10">
    <property type="entry name" value="Trypsin-like serine proteases"/>
    <property type="match status" value="2"/>
</dbReference>
<dbReference type="EMBL" id="WMBF01000162">
    <property type="protein sequence ID" value="MBW5423147.1"/>
    <property type="molecule type" value="Genomic_DNA"/>
</dbReference>
<accession>A0ABS6YRE9</accession>
<feature type="compositionally biased region" description="Basic and acidic residues" evidence="2">
    <location>
        <begin position="28"/>
        <end position="37"/>
    </location>
</feature>
<evidence type="ECO:0000313" key="4">
    <source>
        <dbReference type="EMBL" id="MBW5423147.1"/>
    </source>
</evidence>
<evidence type="ECO:0000256" key="2">
    <source>
        <dbReference type="SAM" id="MobiDB-lite"/>
    </source>
</evidence>
<proteinExistence type="predicted"/>
<keyword evidence="5" id="KW-1185">Reference proteome</keyword>
<reference evidence="4 5" key="1">
    <citation type="submission" date="2019-11" db="EMBL/GenBank/DDBJ databases">
        <authorList>
            <person name="Ay H."/>
        </authorList>
    </citation>
    <scope>NUCLEOTIDE SEQUENCE [LARGE SCALE GENOMIC DNA]</scope>
    <source>
        <strain evidence="4 5">BG9H</strain>
    </source>
</reference>
<dbReference type="PANTHER" id="PTHR15462">
    <property type="entry name" value="SERINE PROTEASE"/>
    <property type="match status" value="1"/>
</dbReference>
<dbReference type="InterPro" id="IPR001254">
    <property type="entry name" value="Trypsin_dom"/>
</dbReference>
<dbReference type="Pfam" id="PF00089">
    <property type="entry name" value="Trypsin"/>
    <property type="match status" value="1"/>
</dbReference>
<dbReference type="PROSITE" id="PS00134">
    <property type="entry name" value="TRYPSIN_HIS"/>
    <property type="match status" value="1"/>
</dbReference>
<evidence type="ECO:0000313" key="5">
    <source>
        <dbReference type="Proteomes" id="UP001197114"/>
    </source>
</evidence>
<dbReference type="Proteomes" id="UP001197114">
    <property type="component" value="Unassembled WGS sequence"/>
</dbReference>
<organism evidence="4 5">
    <name type="scientific">Streptomyces anatolicus</name>
    <dbReference type="NCBI Taxonomy" id="2675858"/>
    <lineage>
        <taxon>Bacteria</taxon>
        <taxon>Bacillati</taxon>
        <taxon>Actinomycetota</taxon>
        <taxon>Actinomycetes</taxon>
        <taxon>Kitasatosporales</taxon>
        <taxon>Streptomycetaceae</taxon>
        <taxon>Streptomyces</taxon>
    </lineage>
</organism>
<protein>
    <submittedName>
        <fullName evidence="4">Trypsin-like serine protease</fullName>
    </submittedName>
</protein>
<dbReference type="SUPFAM" id="SSF50494">
    <property type="entry name" value="Trypsin-like serine proteases"/>
    <property type="match status" value="1"/>
</dbReference>
<gene>
    <name evidence="4" type="ORF">GKQ77_16495</name>
</gene>
<dbReference type="InterPro" id="IPR009003">
    <property type="entry name" value="Peptidase_S1_PA"/>
</dbReference>
<feature type="domain" description="Peptidase S1" evidence="3">
    <location>
        <begin position="157"/>
        <end position="313"/>
    </location>
</feature>
<comment type="caution">
    <text evidence="4">The sequence shown here is derived from an EMBL/GenBank/DDBJ whole genome shotgun (WGS) entry which is preliminary data.</text>
</comment>
<feature type="region of interest" description="Disordered" evidence="2">
    <location>
        <begin position="1"/>
        <end position="37"/>
    </location>
</feature>